<dbReference type="Proteomes" id="UP001500274">
    <property type="component" value="Unassembled WGS sequence"/>
</dbReference>
<reference evidence="2 3" key="1">
    <citation type="journal article" date="2019" name="Int. J. Syst. Evol. Microbiol.">
        <title>The Global Catalogue of Microorganisms (GCM) 10K type strain sequencing project: providing services to taxonomists for standard genome sequencing and annotation.</title>
        <authorList>
            <consortium name="The Broad Institute Genomics Platform"/>
            <consortium name="The Broad Institute Genome Sequencing Center for Infectious Disease"/>
            <person name="Wu L."/>
            <person name="Ma J."/>
        </authorList>
    </citation>
    <scope>NUCLEOTIDE SEQUENCE [LARGE SCALE GENOMIC DNA]</scope>
    <source>
        <strain evidence="2 3">JCM 16365</strain>
    </source>
</reference>
<sequence>MATFAVDSDQVTAATIAIRGTIDRLQGESTALLAQLGALQSSWTGAASGMFQGTIEQWRAAQRTVEDALASIHVALGVAAQHYTEAEQANMTLFR</sequence>
<dbReference type="EMBL" id="BAAARI010000004">
    <property type="protein sequence ID" value="GAA2571559.1"/>
    <property type="molecule type" value="Genomic_DNA"/>
</dbReference>
<dbReference type="SUPFAM" id="SSF140453">
    <property type="entry name" value="EsxAB dimer-like"/>
    <property type="match status" value="1"/>
</dbReference>
<gene>
    <name evidence="2" type="ORF">GCM10009862_07980</name>
</gene>
<proteinExistence type="inferred from homology"/>
<name>A0ABN3P732_9MICO</name>
<evidence type="ECO:0000313" key="2">
    <source>
        <dbReference type="EMBL" id="GAA2571559.1"/>
    </source>
</evidence>
<dbReference type="Gene3D" id="1.10.287.1060">
    <property type="entry name" value="ESAT-6-like"/>
    <property type="match status" value="1"/>
</dbReference>
<accession>A0ABN3P732</accession>
<dbReference type="Pfam" id="PF06013">
    <property type="entry name" value="WXG100"/>
    <property type="match status" value="1"/>
</dbReference>
<comment type="similarity">
    <text evidence="1">Belongs to the WXG100 family.</text>
</comment>
<organism evidence="2 3">
    <name type="scientific">Microbacterium binotii</name>
    <dbReference type="NCBI Taxonomy" id="462710"/>
    <lineage>
        <taxon>Bacteria</taxon>
        <taxon>Bacillati</taxon>
        <taxon>Actinomycetota</taxon>
        <taxon>Actinomycetes</taxon>
        <taxon>Micrococcales</taxon>
        <taxon>Microbacteriaceae</taxon>
        <taxon>Microbacterium</taxon>
    </lineage>
</organism>
<dbReference type="RefSeq" id="WP_344227120.1">
    <property type="nucleotide sequence ID" value="NZ_BAAARI010000004.1"/>
</dbReference>
<evidence type="ECO:0000256" key="1">
    <source>
        <dbReference type="RuleBase" id="RU362001"/>
    </source>
</evidence>
<comment type="caution">
    <text evidence="2">The sequence shown here is derived from an EMBL/GenBank/DDBJ whole genome shotgun (WGS) entry which is preliminary data.</text>
</comment>
<dbReference type="NCBIfam" id="TIGR03930">
    <property type="entry name" value="WXG100_ESAT6"/>
    <property type="match status" value="1"/>
</dbReference>
<keyword evidence="3" id="KW-1185">Reference proteome</keyword>
<protein>
    <recommendedName>
        <fullName evidence="1">ESAT-6-like protein</fullName>
    </recommendedName>
</protein>
<dbReference type="InterPro" id="IPR010310">
    <property type="entry name" value="T7SS_ESAT-6-like"/>
</dbReference>
<dbReference type="InterPro" id="IPR036689">
    <property type="entry name" value="ESAT-6-like_sf"/>
</dbReference>
<evidence type="ECO:0000313" key="3">
    <source>
        <dbReference type="Proteomes" id="UP001500274"/>
    </source>
</evidence>